<dbReference type="RefSeq" id="WP_119764689.1">
    <property type="nucleotide sequence ID" value="NZ_QYUJ01000014.1"/>
</dbReference>
<reference evidence="8 9" key="1">
    <citation type="submission" date="2018-09" db="EMBL/GenBank/DDBJ databases">
        <authorList>
            <person name="Zhu H."/>
        </authorList>
    </citation>
    <scope>NUCLEOTIDE SEQUENCE [LARGE SCALE GENOMIC DNA]</scope>
    <source>
        <strain evidence="8 9">K2S05-167</strain>
    </source>
</reference>
<dbReference type="InterPro" id="IPR036271">
    <property type="entry name" value="Tet_transcr_reg_TetR-rel_C_sf"/>
</dbReference>
<dbReference type="GO" id="GO:0000976">
    <property type="term" value="F:transcription cis-regulatory region binding"/>
    <property type="evidence" value="ECO:0007669"/>
    <property type="project" value="TreeGrafter"/>
</dbReference>
<evidence type="ECO:0000256" key="6">
    <source>
        <dbReference type="SAM" id="MobiDB-lite"/>
    </source>
</evidence>
<dbReference type="InterPro" id="IPR041490">
    <property type="entry name" value="KstR2_TetR_C"/>
</dbReference>
<dbReference type="Gene3D" id="1.10.357.10">
    <property type="entry name" value="Tetracycline Repressor, domain 2"/>
    <property type="match status" value="1"/>
</dbReference>
<dbReference type="Gene3D" id="1.10.10.60">
    <property type="entry name" value="Homeodomain-like"/>
    <property type="match status" value="1"/>
</dbReference>
<evidence type="ECO:0000313" key="9">
    <source>
        <dbReference type="Proteomes" id="UP000286287"/>
    </source>
</evidence>
<dbReference type="InterPro" id="IPR009057">
    <property type="entry name" value="Homeodomain-like_sf"/>
</dbReference>
<sequence length="205" mass="23557">MPDTTPKPKRELPRREQPRREQIHEVASRLFSERGYHATSMRELAGELGMQGGSLYAHISGKEDLLVQIVNRASQQFDEALLSLRDVNLPADEKLREAMHRHILVVADNMDSATVFFHEWKHLSPEAYTRVTGWRDSIDHFYRDLVTEGMRTGLFRPDLDVKMAALLILSTVNWTYTWFHPQGTLTPRDVADGFADMLLSGLRAR</sequence>
<dbReference type="Pfam" id="PF17932">
    <property type="entry name" value="TetR_C_24"/>
    <property type="match status" value="1"/>
</dbReference>
<dbReference type="PANTHER" id="PTHR30055">
    <property type="entry name" value="HTH-TYPE TRANSCRIPTIONAL REGULATOR RUTR"/>
    <property type="match status" value="1"/>
</dbReference>
<feature type="DNA-binding region" description="H-T-H motif" evidence="5">
    <location>
        <begin position="40"/>
        <end position="59"/>
    </location>
</feature>
<dbReference type="InterPro" id="IPR001647">
    <property type="entry name" value="HTH_TetR"/>
</dbReference>
<name>A0A418V8S2_9DEIO</name>
<evidence type="ECO:0000313" key="8">
    <source>
        <dbReference type="EMBL" id="RJF72498.1"/>
    </source>
</evidence>
<dbReference type="Pfam" id="PF00440">
    <property type="entry name" value="TetR_N"/>
    <property type="match status" value="1"/>
</dbReference>
<evidence type="ECO:0000256" key="2">
    <source>
        <dbReference type="ARBA" id="ARBA00023015"/>
    </source>
</evidence>
<proteinExistence type="predicted"/>
<dbReference type="OrthoDB" id="9814200at2"/>
<keyword evidence="9" id="KW-1185">Reference proteome</keyword>
<comment type="caution">
    <text evidence="8">The sequence shown here is derived from an EMBL/GenBank/DDBJ whole genome shotgun (WGS) entry which is preliminary data.</text>
</comment>
<evidence type="ECO:0000259" key="7">
    <source>
        <dbReference type="PROSITE" id="PS50977"/>
    </source>
</evidence>
<dbReference type="GO" id="GO:0003700">
    <property type="term" value="F:DNA-binding transcription factor activity"/>
    <property type="evidence" value="ECO:0007669"/>
    <property type="project" value="TreeGrafter"/>
</dbReference>
<keyword evidence="2" id="KW-0805">Transcription regulation</keyword>
<dbReference type="PRINTS" id="PR00455">
    <property type="entry name" value="HTHTETR"/>
</dbReference>
<evidence type="ECO:0000256" key="4">
    <source>
        <dbReference type="ARBA" id="ARBA00023163"/>
    </source>
</evidence>
<evidence type="ECO:0000256" key="1">
    <source>
        <dbReference type="ARBA" id="ARBA00022491"/>
    </source>
</evidence>
<keyword evidence="1" id="KW-0678">Repressor</keyword>
<dbReference type="InterPro" id="IPR050109">
    <property type="entry name" value="HTH-type_TetR-like_transc_reg"/>
</dbReference>
<dbReference type="PANTHER" id="PTHR30055:SF175">
    <property type="entry name" value="HTH-TYPE TRANSCRIPTIONAL REPRESSOR KSTR2"/>
    <property type="match status" value="1"/>
</dbReference>
<feature type="region of interest" description="Disordered" evidence="6">
    <location>
        <begin position="1"/>
        <end position="21"/>
    </location>
</feature>
<keyword evidence="3 5" id="KW-0238">DNA-binding</keyword>
<dbReference type="Proteomes" id="UP000286287">
    <property type="component" value="Unassembled WGS sequence"/>
</dbReference>
<dbReference type="EMBL" id="QYUJ01000014">
    <property type="protein sequence ID" value="RJF72498.1"/>
    <property type="molecule type" value="Genomic_DNA"/>
</dbReference>
<dbReference type="AlphaFoldDB" id="A0A418V8S2"/>
<accession>A0A418V8S2</accession>
<gene>
    <name evidence="8" type="ORF">D3875_14005</name>
</gene>
<dbReference type="SUPFAM" id="SSF46689">
    <property type="entry name" value="Homeodomain-like"/>
    <property type="match status" value="1"/>
</dbReference>
<evidence type="ECO:0000256" key="5">
    <source>
        <dbReference type="PROSITE-ProRule" id="PRU00335"/>
    </source>
</evidence>
<dbReference type="PROSITE" id="PS50977">
    <property type="entry name" value="HTH_TETR_2"/>
    <property type="match status" value="1"/>
</dbReference>
<keyword evidence="4" id="KW-0804">Transcription</keyword>
<evidence type="ECO:0000256" key="3">
    <source>
        <dbReference type="ARBA" id="ARBA00023125"/>
    </source>
</evidence>
<organism evidence="8 9">
    <name type="scientific">Deinococcus cavernae</name>
    <dbReference type="NCBI Taxonomy" id="2320857"/>
    <lineage>
        <taxon>Bacteria</taxon>
        <taxon>Thermotogati</taxon>
        <taxon>Deinococcota</taxon>
        <taxon>Deinococci</taxon>
        <taxon>Deinococcales</taxon>
        <taxon>Deinococcaceae</taxon>
        <taxon>Deinococcus</taxon>
    </lineage>
</organism>
<protein>
    <submittedName>
        <fullName evidence="8">TetR/AcrR family transcriptional regulator</fullName>
    </submittedName>
</protein>
<feature type="domain" description="HTH tetR-type" evidence="7">
    <location>
        <begin position="17"/>
        <end position="77"/>
    </location>
</feature>
<dbReference type="SUPFAM" id="SSF48498">
    <property type="entry name" value="Tetracyclin repressor-like, C-terminal domain"/>
    <property type="match status" value="1"/>
</dbReference>